<reference evidence="3 4" key="1">
    <citation type="submission" date="2019-08" db="EMBL/GenBank/DDBJ databases">
        <title>The genome sequence of a newly discovered highly antifungal drug resistant Aspergillus species, Aspergillus tanneri NIH 1004.</title>
        <authorList>
            <person name="Mounaud S."/>
            <person name="Singh I."/>
            <person name="Joardar V."/>
            <person name="Pakala S."/>
            <person name="Pakala S."/>
            <person name="Venepally P."/>
            <person name="Chung J.K."/>
            <person name="Losada L."/>
            <person name="Nierman W.C."/>
        </authorList>
    </citation>
    <scope>NUCLEOTIDE SEQUENCE [LARGE SCALE GENOMIC DNA]</scope>
    <source>
        <strain evidence="3 4">NIH1004</strain>
    </source>
</reference>
<dbReference type="AlphaFoldDB" id="A0A5M9MW71"/>
<dbReference type="OrthoDB" id="5985073at2759"/>
<evidence type="ECO:0000313" key="3">
    <source>
        <dbReference type="EMBL" id="KAA8648839.1"/>
    </source>
</evidence>
<evidence type="ECO:0000313" key="4">
    <source>
        <dbReference type="Proteomes" id="UP000324241"/>
    </source>
</evidence>
<dbReference type="InterPro" id="IPR018392">
    <property type="entry name" value="LysM"/>
</dbReference>
<evidence type="ECO:0000256" key="1">
    <source>
        <dbReference type="SAM" id="SignalP"/>
    </source>
</evidence>
<feature type="signal peptide" evidence="1">
    <location>
        <begin position="1"/>
        <end position="18"/>
    </location>
</feature>
<feature type="chain" id="PRO_5024378740" description="LysM domain-containing protein" evidence="1">
    <location>
        <begin position="19"/>
        <end position="123"/>
    </location>
</feature>
<sequence>MGLKSFLILGLFLQLLSADKLHTRQSVDCDFSVAASNGDTCQSFTRMWLVNFDKFLLLNPGIDCSSLSGGQLYCLKGNVTSVSTTSMATASTTTTMPSPTTPLCDDIIHNNFYSNYHVHYSYT</sequence>
<comment type="caution">
    <text evidence="3">The sequence shown here is derived from an EMBL/GenBank/DDBJ whole genome shotgun (WGS) entry which is preliminary data.</text>
</comment>
<feature type="domain" description="LysM" evidence="2">
    <location>
        <begin position="31"/>
        <end position="75"/>
    </location>
</feature>
<name>A0A5M9MW71_9EURO</name>
<evidence type="ECO:0000259" key="2">
    <source>
        <dbReference type="PROSITE" id="PS51782"/>
    </source>
</evidence>
<dbReference type="EMBL" id="QUQM01000003">
    <property type="protein sequence ID" value="KAA8648839.1"/>
    <property type="molecule type" value="Genomic_DNA"/>
</dbReference>
<dbReference type="RefSeq" id="XP_033428200.1">
    <property type="nucleotide sequence ID" value="XM_033569394.1"/>
</dbReference>
<keyword evidence="1" id="KW-0732">Signal</keyword>
<proteinExistence type="predicted"/>
<dbReference type="Proteomes" id="UP000324241">
    <property type="component" value="Unassembled WGS sequence"/>
</dbReference>
<dbReference type="GeneID" id="54327427"/>
<dbReference type="PROSITE" id="PS51782">
    <property type="entry name" value="LYSM"/>
    <property type="match status" value="1"/>
</dbReference>
<dbReference type="Gene3D" id="3.10.350.10">
    <property type="entry name" value="LysM domain"/>
    <property type="match status" value="1"/>
</dbReference>
<gene>
    <name evidence="3" type="ORF">ATNIH1004_004725</name>
</gene>
<dbReference type="InterPro" id="IPR036779">
    <property type="entry name" value="LysM_dom_sf"/>
</dbReference>
<protein>
    <recommendedName>
        <fullName evidence="2">LysM domain-containing protein</fullName>
    </recommendedName>
</protein>
<accession>A0A5M9MW71</accession>
<organism evidence="3 4">
    <name type="scientific">Aspergillus tanneri</name>
    <dbReference type="NCBI Taxonomy" id="1220188"/>
    <lineage>
        <taxon>Eukaryota</taxon>
        <taxon>Fungi</taxon>
        <taxon>Dikarya</taxon>
        <taxon>Ascomycota</taxon>
        <taxon>Pezizomycotina</taxon>
        <taxon>Eurotiomycetes</taxon>
        <taxon>Eurotiomycetidae</taxon>
        <taxon>Eurotiales</taxon>
        <taxon>Aspergillaceae</taxon>
        <taxon>Aspergillus</taxon>
        <taxon>Aspergillus subgen. Circumdati</taxon>
    </lineage>
</organism>